<dbReference type="eggNOG" id="COG1464">
    <property type="taxonomic scope" value="Bacteria"/>
</dbReference>
<dbReference type="SUPFAM" id="SSF53850">
    <property type="entry name" value="Periplasmic binding protein-like II"/>
    <property type="match status" value="1"/>
</dbReference>
<name>E6U998_ETHHY</name>
<comment type="similarity">
    <text evidence="2">Belongs to the NlpA lipoprotein family.</text>
</comment>
<dbReference type="CDD" id="cd13599">
    <property type="entry name" value="PBP2_lipoprotein_Gna1946"/>
    <property type="match status" value="1"/>
</dbReference>
<evidence type="ECO:0000256" key="6">
    <source>
        <dbReference type="ARBA" id="ARBA00023288"/>
    </source>
</evidence>
<comment type="subcellular location">
    <subcellularLocation>
        <location evidence="1">Membrane</location>
        <topology evidence="1">Lipid-anchor</topology>
    </subcellularLocation>
</comment>
<dbReference type="HOGENOM" id="CLU_067080_0_1_9"/>
<dbReference type="PANTHER" id="PTHR30429:SF0">
    <property type="entry name" value="METHIONINE-BINDING LIPOPROTEIN METQ"/>
    <property type="match status" value="1"/>
</dbReference>
<protein>
    <submittedName>
        <fullName evidence="8">NLPA lipoprotein</fullName>
    </submittedName>
</protein>
<keyword evidence="5" id="KW-0564">Palmitate</keyword>
<keyword evidence="9" id="KW-1185">Reference proteome</keyword>
<evidence type="ECO:0000313" key="8">
    <source>
        <dbReference type="EMBL" id="ADU27257.1"/>
    </source>
</evidence>
<feature type="chain" id="PRO_5039001832" evidence="7">
    <location>
        <begin position="22"/>
        <end position="279"/>
    </location>
</feature>
<organism evidence="8 9">
    <name type="scientific">Ethanoligenens harbinense (strain DSM 18485 / JCM 12961 / CGMCC 1.5033 / YUAN-3)</name>
    <dbReference type="NCBI Taxonomy" id="663278"/>
    <lineage>
        <taxon>Bacteria</taxon>
        <taxon>Bacillati</taxon>
        <taxon>Bacillota</taxon>
        <taxon>Clostridia</taxon>
        <taxon>Eubacteriales</taxon>
        <taxon>Oscillospiraceae</taxon>
        <taxon>Ethanoligenens</taxon>
    </lineage>
</organism>
<evidence type="ECO:0000313" key="9">
    <source>
        <dbReference type="Proteomes" id="UP000001551"/>
    </source>
</evidence>
<dbReference type="GO" id="GO:0016020">
    <property type="term" value="C:membrane"/>
    <property type="evidence" value="ECO:0007669"/>
    <property type="project" value="UniProtKB-SubCell"/>
</dbReference>
<reference evidence="8 9" key="1">
    <citation type="submission" date="2010-12" db="EMBL/GenBank/DDBJ databases">
        <title>Complete sequence of Ethanoligenens harbinense YUAN-3.</title>
        <authorList>
            <person name="Lucas S."/>
            <person name="Copeland A."/>
            <person name="Lapidus A."/>
            <person name="Cheng J.-F."/>
            <person name="Bruce D."/>
            <person name="Goodwin L."/>
            <person name="Pitluck S."/>
            <person name="Chertkov O."/>
            <person name="Misra M."/>
            <person name="Detter J.C."/>
            <person name="Han C."/>
            <person name="Tapia R."/>
            <person name="Land M."/>
            <person name="Hauser L."/>
            <person name="Jeffries C."/>
            <person name="Kyrpides N."/>
            <person name="Ivanova N."/>
            <person name="Mikhailova N."/>
            <person name="Wang A."/>
            <person name="Mouttaki H."/>
            <person name="He Z."/>
            <person name="Zhou J."/>
            <person name="Hemme C.L."/>
            <person name="Woyke T."/>
        </authorList>
    </citation>
    <scope>NUCLEOTIDE SEQUENCE [LARGE SCALE GENOMIC DNA]</scope>
    <source>
        <strain evidence="9">DSM 18485 / JCM 12961 / CGMCC 1.5033 / YUAN-3</strain>
    </source>
</reference>
<evidence type="ECO:0000256" key="4">
    <source>
        <dbReference type="ARBA" id="ARBA00023136"/>
    </source>
</evidence>
<dbReference type="Gene3D" id="3.40.190.10">
    <property type="entry name" value="Periplasmic binding protein-like II"/>
    <property type="match status" value="2"/>
</dbReference>
<gene>
    <name evidence="8" type="ordered locus">Ethha_1730</name>
</gene>
<proteinExistence type="inferred from homology"/>
<dbReference type="STRING" id="663278.Ethha_1730"/>
<dbReference type="KEGG" id="eha:Ethha_1730"/>
<sequence>MIKRNMLVAVFLLMAATLVFSGCSSSTAQKTTSEKKTLTISFNPGPYEDEFKNGVAPYLKSKGYTIHYKTFTDGIQPDMAVSQGEIDANVFQHTIYLNAINQKEGINLVGIVHVPTPPMGLYSKKHKSLTEVSDGAQVVVPSDPTNLLRAITILQKVGWITIKNNIDPLKASLSDVTANLKNIKIVTVDSAQAVQALNDADYVCIQGNYAIANKIKLTTALKLEEMTDPYANVVAVDSKNKNSQFANDIVAGYKSEAFQKYIKSNNIYDGYWLPSYFNK</sequence>
<dbReference type="PANTHER" id="PTHR30429">
    <property type="entry name" value="D-METHIONINE-BINDING LIPOPROTEIN METQ"/>
    <property type="match status" value="1"/>
</dbReference>
<evidence type="ECO:0000256" key="2">
    <source>
        <dbReference type="ARBA" id="ARBA00008973"/>
    </source>
</evidence>
<feature type="signal peptide" evidence="7">
    <location>
        <begin position="1"/>
        <end position="21"/>
    </location>
</feature>
<keyword evidence="4" id="KW-0472">Membrane</keyword>
<evidence type="ECO:0000256" key="7">
    <source>
        <dbReference type="SAM" id="SignalP"/>
    </source>
</evidence>
<dbReference type="AlphaFoldDB" id="E6U998"/>
<dbReference type="RefSeq" id="WP_013485609.1">
    <property type="nucleotide sequence ID" value="NC_014828.1"/>
</dbReference>
<accession>E6U998</accession>
<dbReference type="PROSITE" id="PS51257">
    <property type="entry name" value="PROKAR_LIPOPROTEIN"/>
    <property type="match status" value="1"/>
</dbReference>
<keyword evidence="6 8" id="KW-0449">Lipoprotein</keyword>
<dbReference type="EMBL" id="CP002400">
    <property type="protein sequence ID" value="ADU27257.1"/>
    <property type="molecule type" value="Genomic_DNA"/>
</dbReference>
<dbReference type="Pfam" id="PF03180">
    <property type="entry name" value="Lipoprotein_9"/>
    <property type="match status" value="1"/>
</dbReference>
<dbReference type="InterPro" id="IPR004872">
    <property type="entry name" value="Lipoprotein_NlpA"/>
</dbReference>
<keyword evidence="3 7" id="KW-0732">Signal</keyword>
<dbReference type="Proteomes" id="UP000001551">
    <property type="component" value="Chromosome"/>
</dbReference>
<evidence type="ECO:0000256" key="1">
    <source>
        <dbReference type="ARBA" id="ARBA00004635"/>
    </source>
</evidence>
<evidence type="ECO:0000256" key="5">
    <source>
        <dbReference type="ARBA" id="ARBA00023139"/>
    </source>
</evidence>
<evidence type="ECO:0000256" key="3">
    <source>
        <dbReference type="ARBA" id="ARBA00022729"/>
    </source>
</evidence>